<gene>
    <name evidence="5" type="ORF">PCAR00345_LOCUS3570</name>
</gene>
<sequence>MLCRVTLFPNWVVKHIRNPQLRTAEWMKRPVEVFHVSPKMTKFEIKEYLIQLYGMPVSKVHTVNFDGRFYMTPEGQRRKHPSYKRAYVYLEDEQGKHRPRYHEAEFQMTEEARQAWPAKPGRTAKDLADKIIDGTLEPSLLRRNWKKY</sequence>
<dbReference type="InterPro" id="IPR012678">
    <property type="entry name" value="Ribosomal_uL23/eL15/eS24_sf"/>
</dbReference>
<name>A0A7S4B1P8_CHRCT</name>
<evidence type="ECO:0000313" key="5">
    <source>
        <dbReference type="EMBL" id="CAE0750985.1"/>
    </source>
</evidence>
<dbReference type="GO" id="GO:0003735">
    <property type="term" value="F:structural constituent of ribosome"/>
    <property type="evidence" value="ECO:0007669"/>
    <property type="project" value="InterPro"/>
</dbReference>
<dbReference type="Pfam" id="PF00276">
    <property type="entry name" value="Ribosomal_L23"/>
    <property type="match status" value="1"/>
</dbReference>
<proteinExistence type="inferred from homology"/>
<evidence type="ECO:0000256" key="3">
    <source>
        <dbReference type="ARBA" id="ARBA00023274"/>
    </source>
</evidence>
<dbReference type="PANTHER" id="PTHR12059">
    <property type="entry name" value="RIBOSOMAL PROTEIN L23-RELATED"/>
    <property type="match status" value="1"/>
</dbReference>
<accession>A0A7S4B1P8</accession>
<evidence type="ECO:0000256" key="1">
    <source>
        <dbReference type="ARBA" id="ARBA00006700"/>
    </source>
</evidence>
<dbReference type="InterPro" id="IPR012677">
    <property type="entry name" value="Nucleotide-bd_a/b_plait_sf"/>
</dbReference>
<dbReference type="AlphaFoldDB" id="A0A7S4B1P8"/>
<evidence type="ECO:0000256" key="4">
    <source>
        <dbReference type="ARBA" id="ARBA00039977"/>
    </source>
</evidence>
<keyword evidence="3" id="KW-0687">Ribonucleoprotein</keyword>
<keyword evidence="2" id="KW-0689">Ribosomal protein</keyword>
<dbReference type="SUPFAM" id="SSF54189">
    <property type="entry name" value="Ribosomal proteins S24e, L23 and L15e"/>
    <property type="match status" value="1"/>
</dbReference>
<dbReference type="EMBL" id="HBIZ01006240">
    <property type="protein sequence ID" value="CAE0750985.1"/>
    <property type="molecule type" value="Transcribed_RNA"/>
</dbReference>
<dbReference type="PANTHER" id="PTHR12059:SF5">
    <property type="entry name" value="LARGE RIBOSOMAL SUBUNIT PROTEIN UL23M"/>
    <property type="match status" value="1"/>
</dbReference>
<dbReference type="InterPro" id="IPR013025">
    <property type="entry name" value="Ribosomal_uL23-like"/>
</dbReference>
<evidence type="ECO:0000256" key="2">
    <source>
        <dbReference type="ARBA" id="ARBA00022980"/>
    </source>
</evidence>
<dbReference type="GO" id="GO:0005762">
    <property type="term" value="C:mitochondrial large ribosomal subunit"/>
    <property type="evidence" value="ECO:0007669"/>
    <property type="project" value="TreeGrafter"/>
</dbReference>
<protein>
    <recommendedName>
        <fullName evidence="4">Large ribosomal subunit protein uL23m</fullName>
    </recommendedName>
</protein>
<dbReference type="Gene3D" id="3.30.70.330">
    <property type="match status" value="1"/>
</dbReference>
<reference evidence="5" key="1">
    <citation type="submission" date="2021-01" db="EMBL/GenBank/DDBJ databases">
        <authorList>
            <person name="Corre E."/>
            <person name="Pelletier E."/>
            <person name="Niang G."/>
            <person name="Scheremetjew M."/>
            <person name="Finn R."/>
            <person name="Kale V."/>
            <person name="Holt S."/>
            <person name="Cochrane G."/>
            <person name="Meng A."/>
            <person name="Brown T."/>
            <person name="Cohen L."/>
        </authorList>
    </citation>
    <scope>NUCLEOTIDE SEQUENCE</scope>
    <source>
        <strain evidence="5">CCMP645</strain>
    </source>
</reference>
<dbReference type="GO" id="GO:0032543">
    <property type="term" value="P:mitochondrial translation"/>
    <property type="evidence" value="ECO:0007669"/>
    <property type="project" value="TreeGrafter"/>
</dbReference>
<organism evidence="5">
    <name type="scientific">Chrysotila carterae</name>
    <name type="common">Marine alga</name>
    <name type="synonym">Syracosphaera carterae</name>
    <dbReference type="NCBI Taxonomy" id="13221"/>
    <lineage>
        <taxon>Eukaryota</taxon>
        <taxon>Haptista</taxon>
        <taxon>Haptophyta</taxon>
        <taxon>Prymnesiophyceae</taxon>
        <taxon>Isochrysidales</taxon>
        <taxon>Isochrysidaceae</taxon>
        <taxon>Chrysotila</taxon>
    </lineage>
</organism>
<comment type="similarity">
    <text evidence="1">Belongs to the universal ribosomal protein uL23 family.</text>
</comment>